<feature type="compositionally biased region" description="Basic and acidic residues" evidence="1">
    <location>
        <begin position="352"/>
        <end position="362"/>
    </location>
</feature>
<evidence type="ECO:0000256" key="1">
    <source>
        <dbReference type="SAM" id="MobiDB-lite"/>
    </source>
</evidence>
<protein>
    <submittedName>
        <fullName evidence="2">Uncharacterized protein</fullName>
    </submittedName>
</protein>
<proteinExistence type="predicted"/>
<dbReference type="EMBL" id="QEAQ01000230">
    <property type="protein sequence ID" value="TPX53328.1"/>
    <property type="molecule type" value="Genomic_DNA"/>
</dbReference>
<keyword evidence="3" id="KW-1185">Reference proteome</keyword>
<evidence type="ECO:0000313" key="2">
    <source>
        <dbReference type="EMBL" id="TPX53328.1"/>
    </source>
</evidence>
<feature type="compositionally biased region" description="Basic and acidic residues" evidence="1">
    <location>
        <begin position="295"/>
        <end position="306"/>
    </location>
</feature>
<evidence type="ECO:0000313" key="3">
    <source>
        <dbReference type="Proteomes" id="UP000318582"/>
    </source>
</evidence>
<feature type="region of interest" description="Disordered" evidence="1">
    <location>
        <begin position="202"/>
        <end position="236"/>
    </location>
</feature>
<sequence length="443" mass="50534">MESILTELVDVLRSNNSPEQTRHDNETVEREVFWSEKIKHAEARTPTGYFAKPVFQKFRGFGRVETQFVNNPYYLEVPNAPTGYLRDADERSLNPDTFTRVFSDSDLRRMCKGQTRHRAPQSEQETRYLIRKGSSGYSRESDLHQRLAELREGQSRCMNEHLGPNAEERIFAKRQGKTTLEALPVDIFTDVDKHIKSSPNIKSKVKIPSPISDNEYGTPAWGGSPSQGGSGRTPEQLLQDTPIDRYLIPGVSPDGKKTVVNPKTGITIMKTNRAYKKMVDGFVMNGNRPPSLKDMPSKKAQPKEEVIVSDESDYVKALVNKYAASKKPQEDAKQPEESEQPAKKKRGGSPKQIERLKGAKEKAAIVRKQLAEKRHREEAEQKEKDEQNRIVKEAMRLRELEKESKKVKKQVIKKAKKVVKSLSEEEEEVIVRKKLKKKKGCLH</sequence>
<comment type="caution">
    <text evidence="2">The sequence shown here is derived from an EMBL/GenBank/DDBJ whole genome shotgun (WGS) entry which is preliminary data.</text>
</comment>
<feature type="region of interest" description="Disordered" evidence="1">
    <location>
        <begin position="371"/>
        <end position="390"/>
    </location>
</feature>
<accession>A0A507DQX7</accession>
<reference evidence="2 3" key="1">
    <citation type="journal article" date="2019" name="Sci. Rep.">
        <title>Comparative genomics of chytrid fungi reveal insights into the obligate biotrophic and pathogenic lifestyle of Synchytrium endobioticum.</title>
        <authorList>
            <person name="van de Vossenberg B.T.L.H."/>
            <person name="Warris S."/>
            <person name="Nguyen H.D.T."/>
            <person name="van Gent-Pelzer M.P.E."/>
            <person name="Joly D.L."/>
            <person name="van de Geest H.C."/>
            <person name="Bonants P.J.M."/>
            <person name="Smith D.S."/>
            <person name="Levesque C.A."/>
            <person name="van der Lee T.A.J."/>
        </authorList>
    </citation>
    <scope>NUCLEOTIDE SEQUENCE [LARGE SCALE GENOMIC DNA]</scope>
    <source>
        <strain evidence="2 3">CBS 809.83</strain>
    </source>
</reference>
<feature type="compositionally biased region" description="Basic and acidic residues" evidence="1">
    <location>
        <begin position="327"/>
        <end position="342"/>
    </location>
</feature>
<gene>
    <name evidence="2" type="ORF">PhCBS80983_g06309</name>
</gene>
<dbReference type="Proteomes" id="UP000318582">
    <property type="component" value="Unassembled WGS sequence"/>
</dbReference>
<feature type="region of interest" description="Disordered" evidence="1">
    <location>
        <begin position="325"/>
        <end position="362"/>
    </location>
</feature>
<organism evidence="2 3">
    <name type="scientific">Powellomyces hirtus</name>
    <dbReference type="NCBI Taxonomy" id="109895"/>
    <lineage>
        <taxon>Eukaryota</taxon>
        <taxon>Fungi</taxon>
        <taxon>Fungi incertae sedis</taxon>
        <taxon>Chytridiomycota</taxon>
        <taxon>Chytridiomycota incertae sedis</taxon>
        <taxon>Chytridiomycetes</taxon>
        <taxon>Spizellomycetales</taxon>
        <taxon>Powellomycetaceae</taxon>
        <taxon>Powellomyces</taxon>
    </lineage>
</organism>
<name>A0A507DQX7_9FUNG</name>
<dbReference type="AlphaFoldDB" id="A0A507DQX7"/>
<feature type="region of interest" description="Disordered" evidence="1">
    <location>
        <begin position="282"/>
        <end position="309"/>
    </location>
</feature>